<evidence type="ECO:0000313" key="4">
    <source>
        <dbReference type="EMBL" id="KAK4092345.1"/>
    </source>
</evidence>
<dbReference type="EMBL" id="LSBH01000005">
    <property type="protein sequence ID" value="OAQ78507.1"/>
    <property type="molecule type" value="Genomic_DNA"/>
</dbReference>
<dbReference type="Pfam" id="PF03781">
    <property type="entry name" value="FGE-sulfatase"/>
    <property type="match status" value="1"/>
</dbReference>
<dbReference type="InterPro" id="IPR005532">
    <property type="entry name" value="SUMF_dom"/>
</dbReference>
<dbReference type="GO" id="GO:0120147">
    <property type="term" value="F:formylglycine-generating oxidase activity"/>
    <property type="evidence" value="ECO:0007669"/>
    <property type="project" value="TreeGrafter"/>
</dbReference>
<dbReference type="Proteomes" id="UP001287286">
    <property type="component" value="Unassembled WGS sequence"/>
</dbReference>
<dbReference type="OrthoDB" id="659at2759"/>
<gene>
    <name evidence="7" type="ORF">PCL_03853</name>
    <name evidence="4" type="ORF">Purlil1_3598</name>
    <name evidence="5" type="ORF">VFPBJ_06628</name>
    <name evidence="6" type="ORF">VFPFJ_02918</name>
</gene>
<dbReference type="PANTHER" id="PTHR23150:SF19">
    <property type="entry name" value="FORMYLGLYCINE-GENERATING ENZYME"/>
    <property type="match status" value="1"/>
</dbReference>
<dbReference type="InterPro" id="IPR042095">
    <property type="entry name" value="SUMF_sf"/>
</dbReference>
<accession>A0A179HTF2</accession>
<dbReference type="EMBL" id="JAWRVI010000009">
    <property type="protein sequence ID" value="KAK4092345.1"/>
    <property type="molecule type" value="Genomic_DNA"/>
</dbReference>
<dbReference type="SUPFAM" id="SSF56436">
    <property type="entry name" value="C-type lectin-like"/>
    <property type="match status" value="1"/>
</dbReference>
<dbReference type="OMA" id="MVVIPTG"/>
<dbReference type="GeneID" id="28885050"/>
<evidence type="ECO:0000256" key="2">
    <source>
        <dbReference type="SAM" id="SignalP"/>
    </source>
</evidence>
<evidence type="ECO:0000313" key="9">
    <source>
        <dbReference type="Proteomes" id="UP000245956"/>
    </source>
</evidence>
<dbReference type="InterPro" id="IPR051043">
    <property type="entry name" value="Sulfatase_Mod_Factor_Kinase"/>
</dbReference>
<dbReference type="PANTHER" id="PTHR23150">
    <property type="entry name" value="SULFATASE MODIFYING FACTOR 1, 2"/>
    <property type="match status" value="1"/>
</dbReference>
<comment type="caution">
    <text evidence="6">The sequence shown here is derived from an EMBL/GenBank/DDBJ whole genome shotgun (WGS) entry which is preliminary data.</text>
</comment>
<protein>
    <submittedName>
        <fullName evidence="6">Sulfatase-modifying factor enzyme 1 domain-containing protein</fullName>
    </submittedName>
</protein>
<evidence type="ECO:0000259" key="3">
    <source>
        <dbReference type="Pfam" id="PF03781"/>
    </source>
</evidence>
<reference evidence="7 9" key="2">
    <citation type="journal article" date="2016" name="Front. Microbiol.">
        <title>Genome and transcriptome sequences reveal the specific parasitism of the nematophagous Purpureocillium lilacinum 36-1.</title>
        <authorList>
            <person name="Xie J."/>
            <person name="Li S."/>
            <person name="Mo C."/>
            <person name="Xiao X."/>
            <person name="Peng D."/>
            <person name="Wang G."/>
            <person name="Xiao Y."/>
        </authorList>
    </citation>
    <scope>NUCLEOTIDE SEQUENCE [LARGE SCALE GENOMIC DNA]</scope>
    <source>
        <strain evidence="7 9">36-1</strain>
    </source>
</reference>
<reference evidence="4 10" key="5">
    <citation type="journal article" date="2024" name="Microbiol. Resour. Announc.">
        <title>Genome annotations for the ascomycete fungi Trichoderma harzianum, Trichoderma aggressivum, and Purpureocillium lilacinum.</title>
        <authorList>
            <person name="Beijen E.P.W."/>
            <person name="Ohm R.A."/>
        </authorList>
    </citation>
    <scope>NUCLEOTIDE SEQUENCE [LARGE SCALE GENOMIC DNA]</scope>
    <source>
        <strain evidence="4 10">CBS 150709</strain>
    </source>
</reference>
<evidence type="ECO:0000313" key="5">
    <source>
        <dbReference type="EMBL" id="OAQ78507.1"/>
    </source>
</evidence>
<feature type="domain" description="Sulfatase-modifying factor enzyme-like" evidence="3">
    <location>
        <begin position="167"/>
        <end position="441"/>
    </location>
</feature>
<proteinExistence type="predicted"/>
<evidence type="ECO:0000313" key="10">
    <source>
        <dbReference type="Proteomes" id="UP001287286"/>
    </source>
</evidence>
<dbReference type="EMBL" id="LCWV01000001">
    <property type="protein sequence ID" value="PWI76659.1"/>
    <property type="molecule type" value="Genomic_DNA"/>
</dbReference>
<dbReference type="Proteomes" id="UP000078340">
    <property type="component" value="Unassembled WGS sequence"/>
</dbReference>
<feature type="signal peptide" evidence="2">
    <location>
        <begin position="1"/>
        <end position="20"/>
    </location>
</feature>
<dbReference type="Proteomes" id="UP000078240">
    <property type="component" value="Unassembled WGS sequence"/>
</dbReference>
<reference evidence="7" key="1">
    <citation type="submission" date="2015-05" db="EMBL/GenBank/DDBJ databases">
        <authorList>
            <person name="Wang D.B."/>
            <person name="Wang M."/>
        </authorList>
    </citation>
    <scope>NUCLEOTIDE SEQUENCE</scope>
    <source>
        <strain evidence="7">36-1</strain>
    </source>
</reference>
<name>A0A179HTF2_PURLI</name>
<evidence type="ECO:0000256" key="1">
    <source>
        <dbReference type="SAM" id="MobiDB-lite"/>
    </source>
</evidence>
<dbReference type="Gene3D" id="3.90.1580.10">
    <property type="entry name" value="paralog of FGE (formylglycine-generating enzyme)"/>
    <property type="match status" value="1"/>
</dbReference>
<organism evidence="6 8">
    <name type="scientific">Purpureocillium lilacinum</name>
    <name type="common">Paecilomyces lilacinus</name>
    <dbReference type="NCBI Taxonomy" id="33203"/>
    <lineage>
        <taxon>Eukaryota</taxon>
        <taxon>Fungi</taxon>
        <taxon>Dikarya</taxon>
        <taxon>Ascomycota</taxon>
        <taxon>Pezizomycotina</taxon>
        <taxon>Sordariomycetes</taxon>
        <taxon>Hypocreomycetidae</taxon>
        <taxon>Hypocreales</taxon>
        <taxon>Ophiocordycipitaceae</taxon>
        <taxon>Purpureocillium</taxon>
    </lineage>
</organism>
<feature type="region of interest" description="Disordered" evidence="1">
    <location>
        <begin position="133"/>
        <end position="169"/>
    </location>
</feature>
<keyword evidence="2" id="KW-0732">Signal</keyword>
<dbReference type="AlphaFoldDB" id="A0A179HTF2"/>
<keyword evidence="10" id="KW-1185">Reference proteome</keyword>
<reference evidence="4" key="4">
    <citation type="submission" date="2023-11" db="EMBL/GenBank/DDBJ databases">
        <authorList>
            <person name="Beijen E."/>
            <person name="Ohm R.A."/>
        </authorList>
    </citation>
    <scope>NUCLEOTIDE SEQUENCE</scope>
    <source>
        <strain evidence="4">CBS 150709</strain>
    </source>
</reference>
<feature type="chain" id="PRO_5010456174" evidence="2">
    <location>
        <begin position="21"/>
        <end position="444"/>
    </location>
</feature>
<dbReference type="RefSeq" id="XP_018182475.1">
    <property type="nucleotide sequence ID" value="XM_018320001.1"/>
</dbReference>
<dbReference type="KEGG" id="plj:28885050"/>
<sequence length="444" mass="49409">MLRVSALALLTALGVAGAAAAPDIRQLEAELYELSETLRWNGTTHATYAHVEPAARAVHSTLSSIAARDPGAVPRAADFADAMARLVAESHYLTELSRPRDYKPGTLDTVMFLTGSVNEWHYAVNLMGSRLRQPSSYRAPRPGRSTARGISKQTKPGTEFRDHDAGPTMVVIPTGTYTAGSDEEEQEHWQVPKERRQYELPHRQVHISTPLAFSRTEVTVKQFEDFLRDTDYEPRGGARWWDPSDPSAMVFNPALDWSDPGFPQTPDSPVVAITRQDAKAYARWLSVITGETYRLPSEDEWEWAARGGSNDSFFWGHDLDHVDLYANSYDQTAALDNKFTWAATNVTDGFGYTAPVASFRPNGFGLYDVTANAREFMADSWVPDLARSANNGSVHPDPVAPFPVVRGGAWNYQPQNLRINYRSAYFSSEVATNMFGIRLVRELS</sequence>
<dbReference type="EMBL" id="LSBI01000002">
    <property type="protein sequence ID" value="OAQ93756.1"/>
    <property type="molecule type" value="Genomic_DNA"/>
</dbReference>
<evidence type="ECO:0000313" key="6">
    <source>
        <dbReference type="EMBL" id="OAQ93756.1"/>
    </source>
</evidence>
<dbReference type="Proteomes" id="UP000245956">
    <property type="component" value="Unassembled WGS sequence"/>
</dbReference>
<dbReference type="InterPro" id="IPR016187">
    <property type="entry name" value="CTDL_fold"/>
</dbReference>
<evidence type="ECO:0000313" key="7">
    <source>
        <dbReference type="EMBL" id="PWI76659.1"/>
    </source>
</evidence>
<reference evidence="6 8" key="3">
    <citation type="submission" date="2016-02" db="EMBL/GenBank/DDBJ databases">
        <title>Biosynthesis of antibiotic leucinostatins and their inhibition on Phytophthora in bio-control Purpureocillium lilacinum.</title>
        <authorList>
            <person name="Wang G."/>
            <person name="Liu Z."/>
            <person name="Lin R."/>
            <person name="Li E."/>
            <person name="Mao Z."/>
            <person name="Ling J."/>
            <person name="Yin W."/>
            <person name="Xie B."/>
        </authorList>
    </citation>
    <scope>NUCLEOTIDE SEQUENCE [LARGE SCALE GENOMIC DNA]</scope>
    <source>
        <strain evidence="5">PLBJ-1</strain>
        <strain evidence="6">PLFJ-1</strain>
    </source>
</reference>
<evidence type="ECO:0000313" key="8">
    <source>
        <dbReference type="Proteomes" id="UP000078340"/>
    </source>
</evidence>